<dbReference type="InterPro" id="IPR035979">
    <property type="entry name" value="RBD_domain_sf"/>
</dbReference>
<feature type="region of interest" description="Disordered" evidence="6">
    <location>
        <begin position="1"/>
        <end position="88"/>
    </location>
</feature>
<evidence type="ECO:0000256" key="5">
    <source>
        <dbReference type="PROSITE-ProRule" id="PRU00176"/>
    </source>
</evidence>
<feature type="domain" description="RRM" evidence="7">
    <location>
        <begin position="110"/>
        <end position="187"/>
    </location>
</feature>
<evidence type="ECO:0000313" key="8">
    <source>
        <dbReference type="EMBL" id="KAK7242333.1"/>
    </source>
</evidence>
<evidence type="ECO:0000256" key="4">
    <source>
        <dbReference type="ARBA" id="ARBA00022691"/>
    </source>
</evidence>
<reference evidence="8 9" key="1">
    <citation type="submission" date="2024-03" db="EMBL/GenBank/DDBJ databases">
        <title>Aureococcus anophagefferens CCMP1851 and Kratosvirus quantuckense: Draft genome of a second virus-susceptible host strain in the model system.</title>
        <authorList>
            <person name="Chase E."/>
            <person name="Truchon A.R."/>
            <person name="Schepens W."/>
            <person name="Wilhelm S.W."/>
        </authorList>
    </citation>
    <scope>NUCLEOTIDE SEQUENCE [LARGE SCALE GENOMIC DNA]</scope>
    <source>
        <strain evidence="8 9">CCMP1851</strain>
    </source>
</reference>
<keyword evidence="5" id="KW-0694">RNA-binding</keyword>
<comment type="similarity">
    <text evidence="1">Belongs to the methyltransferase superfamily. RsmH family.</text>
</comment>
<dbReference type="Proteomes" id="UP001363151">
    <property type="component" value="Unassembled WGS sequence"/>
</dbReference>
<comment type="caution">
    <text evidence="8">The sequence shown here is derived from an EMBL/GenBank/DDBJ whole genome shotgun (WGS) entry which is preliminary data.</text>
</comment>
<evidence type="ECO:0000313" key="9">
    <source>
        <dbReference type="Proteomes" id="UP001363151"/>
    </source>
</evidence>
<keyword evidence="4" id="KW-0949">S-adenosyl-L-methionine</keyword>
<accession>A0ABR1G175</accession>
<dbReference type="InterPro" id="IPR002903">
    <property type="entry name" value="RsmH"/>
</dbReference>
<dbReference type="Pfam" id="PF00076">
    <property type="entry name" value="RRM_1"/>
    <property type="match status" value="1"/>
</dbReference>
<keyword evidence="3" id="KW-0808">Transferase</keyword>
<dbReference type="InterPro" id="IPR000504">
    <property type="entry name" value="RRM_dom"/>
</dbReference>
<evidence type="ECO:0000256" key="2">
    <source>
        <dbReference type="ARBA" id="ARBA00022603"/>
    </source>
</evidence>
<dbReference type="InterPro" id="IPR029063">
    <property type="entry name" value="SAM-dependent_MTases_sf"/>
</dbReference>
<evidence type="ECO:0000256" key="6">
    <source>
        <dbReference type="SAM" id="MobiDB-lite"/>
    </source>
</evidence>
<name>A0ABR1G175_AURAN</name>
<dbReference type="PANTHER" id="PTHR11265">
    <property type="entry name" value="S-ADENOSYL-METHYLTRANSFERASE MRAW"/>
    <property type="match status" value="1"/>
</dbReference>
<dbReference type="NCBIfam" id="TIGR00006">
    <property type="entry name" value="16S rRNA (cytosine(1402)-N(4))-methyltransferase RsmH"/>
    <property type="match status" value="1"/>
</dbReference>
<feature type="compositionally biased region" description="Basic and acidic residues" evidence="6">
    <location>
        <begin position="17"/>
        <end position="36"/>
    </location>
</feature>
<keyword evidence="9" id="KW-1185">Reference proteome</keyword>
<dbReference type="InterPro" id="IPR012677">
    <property type="entry name" value="Nucleotide-bd_a/b_plait_sf"/>
</dbReference>
<dbReference type="Gene3D" id="3.40.50.150">
    <property type="entry name" value="Vaccinia Virus protein VP39"/>
    <property type="match status" value="1"/>
</dbReference>
<dbReference type="HAMAP" id="MF_01007">
    <property type="entry name" value="16SrRNA_methyltr_H"/>
    <property type="match status" value="1"/>
</dbReference>
<dbReference type="SUPFAM" id="SSF53335">
    <property type="entry name" value="S-adenosyl-L-methionine-dependent methyltransferases"/>
    <property type="match status" value="1"/>
</dbReference>
<protein>
    <submittedName>
        <fullName evidence="8">rRNA (Cytosine-N4-)-methyltransferase</fullName>
    </submittedName>
</protein>
<dbReference type="PROSITE" id="PS50102">
    <property type="entry name" value="RRM"/>
    <property type="match status" value="1"/>
</dbReference>
<proteinExistence type="inferred from homology"/>
<gene>
    <name evidence="8" type="ORF">SO694_00012031</name>
</gene>
<evidence type="ECO:0000256" key="1">
    <source>
        <dbReference type="ARBA" id="ARBA00010396"/>
    </source>
</evidence>
<keyword evidence="2" id="KW-0489">Methyltransferase</keyword>
<feature type="compositionally biased region" description="Low complexity" evidence="6">
    <location>
        <begin position="52"/>
        <end position="62"/>
    </location>
</feature>
<dbReference type="Gene3D" id="3.30.70.330">
    <property type="match status" value="1"/>
</dbReference>
<organism evidence="8 9">
    <name type="scientific">Aureococcus anophagefferens</name>
    <name type="common">Harmful bloom alga</name>
    <dbReference type="NCBI Taxonomy" id="44056"/>
    <lineage>
        <taxon>Eukaryota</taxon>
        <taxon>Sar</taxon>
        <taxon>Stramenopiles</taxon>
        <taxon>Ochrophyta</taxon>
        <taxon>Pelagophyceae</taxon>
        <taxon>Pelagomonadales</taxon>
        <taxon>Pelagomonadaceae</taxon>
        <taxon>Aureococcus</taxon>
    </lineage>
</organism>
<dbReference type="SUPFAM" id="SSF54928">
    <property type="entry name" value="RNA-binding domain, RBD"/>
    <property type="match status" value="1"/>
</dbReference>
<dbReference type="Gene3D" id="1.10.150.170">
    <property type="entry name" value="Putative methyltransferase TM0872, insert domain"/>
    <property type="match status" value="1"/>
</dbReference>
<evidence type="ECO:0000259" key="7">
    <source>
        <dbReference type="PROSITE" id="PS50102"/>
    </source>
</evidence>
<dbReference type="SMART" id="SM00360">
    <property type="entry name" value="RRM"/>
    <property type="match status" value="1"/>
</dbReference>
<dbReference type="SUPFAM" id="SSF81799">
    <property type="entry name" value="Putative methyltransferase TM0872, insert domain"/>
    <property type="match status" value="1"/>
</dbReference>
<dbReference type="PANTHER" id="PTHR11265:SF0">
    <property type="entry name" value="12S RRNA N4-METHYLCYTIDINE METHYLTRANSFERASE"/>
    <property type="match status" value="1"/>
</dbReference>
<dbReference type="Pfam" id="PF01795">
    <property type="entry name" value="Methyltransf_5"/>
    <property type="match status" value="1"/>
</dbReference>
<dbReference type="InterPro" id="IPR023397">
    <property type="entry name" value="SAM-dep_MeTrfase_MraW_recog"/>
</dbReference>
<sequence length="554" mass="59595">MSDVEAASTKPKASKFTPEEKAAHAARVKEREAAKKERQRLKKAKKAEERAAAGAPESGGDAAPKKKGKKRKAAPAPPPAAKPAGGHKTYDATLLKKAKGDYDGPLSPPYEVFLKYLPPDATEAQVEAFFAGCGPLALKPKLMRDHKTGRVIRGFVRFADEAGIRAALRRDLARLGGRSVSVTVATTCGTMQASGTHTPAMFEECVEALGVEWNPDGVYVDGTFGRGGHTRKILEKLGPKGTLHGFDMDPEAVAVGEQLNKEDPRFVIHHAPFSSMAAVLAGVAVDGVLLDIGISSPQLDGGRGFKPEVDGPLDMRFDVREGVEDAMGYLRRASRVELAAALETYGGERPAAARRIADAVALAKKDGSLARMTTRPFADLVERAKGKEYQAMHPAKMTFQALRIVVNREYLELERGLAGALEVLKEGCAVAVLTWKHSECQVVVDFQTENAVAAWDAPLAQWHAKFKAKHAKNAAKCAVDEAAVGCSVDDARRPSDAEIQRNSRSRSALLHVTRKATGPRLADLERVAAACLGWDDHDRRAPPHVRAAVLEPQA</sequence>
<dbReference type="EMBL" id="JBBJCI010000145">
    <property type="protein sequence ID" value="KAK7242333.1"/>
    <property type="molecule type" value="Genomic_DNA"/>
</dbReference>
<evidence type="ECO:0000256" key="3">
    <source>
        <dbReference type="ARBA" id="ARBA00022679"/>
    </source>
</evidence>